<feature type="region of interest" description="Disordered" evidence="1">
    <location>
        <begin position="32"/>
        <end position="57"/>
    </location>
</feature>
<accession>A0A8H6RX79</accession>
<evidence type="ECO:0000313" key="3">
    <source>
        <dbReference type="Proteomes" id="UP000660729"/>
    </source>
</evidence>
<proteinExistence type="predicted"/>
<evidence type="ECO:0000256" key="1">
    <source>
        <dbReference type="SAM" id="MobiDB-lite"/>
    </source>
</evidence>
<dbReference type="Proteomes" id="UP000660729">
    <property type="component" value="Unassembled WGS sequence"/>
</dbReference>
<evidence type="ECO:0000313" key="2">
    <source>
        <dbReference type="EMBL" id="KAF7197856.1"/>
    </source>
</evidence>
<feature type="compositionally biased region" description="Polar residues" evidence="1">
    <location>
        <begin position="46"/>
        <end position="57"/>
    </location>
</feature>
<gene>
    <name evidence="2" type="ORF">HII31_00945</name>
</gene>
<reference evidence="2" key="1">
    <citation type="submission" date="2020-04" db="EMBL/GenBank/DDBJ databases">
        <title>Draft genome resource of the tomato pathogen Pseudocercospora fuligena.</title>
        <authorList>
            <person name="Zaccaron A."/>
        </authorList>
    </citation>
    <scope>NUCLEOTIDE SEQUENCE</scope>
    <source>
        <strain evidence="2">PF001</strain>
    </source>
</reference>
<dbReference type="EMBL" id="JABCIY010000007">
    <property type="protein sequence ID" value="KAF7197856.1"/>
    <property type="molecule type" value="Genomic_DNA"/>
</dbReference>
<dbReference type="AlphaFoldDB" id="A0A8H6RX79"/>
<comment type="caution">
    <text evidence="2">The sequence shown here is derived from an EMBL/GenBank/DDBJ whole genome shotgun (WGS) entry which is preliminary data.</text>
</comment>
<feature type="region of interest" description="Disordered" evidence="1">
    <location>
        <begin position="140"/>
        <end position="186"/>
    </location>
</feature>
<protein>
    <submittedName>
        <fullName evidence="2">Uncharacterized protein</fullName>
    </submittedName>
</protein>
<name>A0A8H6RX79_9PEZI</name>
<keyword evidence="3" id="KW-1185">Reference proteome</keyword>
<feature type="compositionally biased region" description="Basic and acidic residues" evidence="1">
    <location>
        <begin position="162"/>
        <end position="174"/>
    </location>
</feature>
<organism evidence="2 3">
    <name type="scientific">Pseudocercospora fuligena</name>
    <dbReference type="NCBI Taxonomy" id="685502"/>
    <lineage>
        <taxon>Eukaryota</taxon>
        <taxon>Fungi</taxon>
        <taxon>Dikarya</taxon>
        <taxon>Ascomycota</taxon>
        <taxon>Pezizomycotina</taxon>
        <taxon>Dothideomycetes</taxon>
        <taxon>Dothideomycetidae</taxon>
        <taxon>Mycosphaerellales</taxon>
        <taxon>Mycosphaerellaceae</taxon>
        <taxon>Pseudocercospora</taxon>
    </lineage>
</organism>
<sequence>MCRFCNKSGAHKEANCIRNPASRNFGKNLSQLYPTTRCGAPRRGSPKSTYTPRPVPTTTNAWSNWANGEETRVNYFKTEESYEQQKLAMEEAKKSQEPYEYTLKETFKRTGGRTVGDKLGGKRIYEEVTYSEQTIKVGGGATPAVEQEQDEVKGSNVVTPKEAPEKAPVVEKKKAVVPPHLRPKTQ</sequence>